<protein>
    <recommendedName>
        <fullName evidence="8">Methyltransferase</fullName>
    </recommendedName>
</protein>
<dbReference type="Gene3D" id="1.10.10.10">
    <property type="entry name" value="Winged helix-like DNA-binding domain superfamily/Winged helix DNA-binding domain"/>
    <property type="match status" value="1"/>
</dbReference>
<name>A0A7X0C3C4_9ACTN</name>
<feature type="domain" description="O-methyltransferase C-terminal" evidence="4">
    <location>
        <begin position="113"/>
        <end position="319"/>
    </location>
</feature>
<keyword evidence="2" id="KW-0808">Transferase</keyword>
<dbReference type="AlphaFoldDB" id="A0A7X0C3C4"/>
<dbReference type="SUPFAM" id="SSF53335">
    <property type="entry name" value="S-adenosyl-L-methionine-dependent methyltransferases"/>
    <property type="match status" value="1"/>
</dbReference>
<dbReference type="PIRSF" id="PIRSF005739">
    <property type="entry name" value="O-mtase"/>
    <property type="match status" value="1"/>
</dbReference>
<reference evidence="6 7" key="1">
    <citation type="submission" date="2020-08" db="EMBL/GenBank/DDBJ databases">
        <title>Sequencing the genomes of 1000 actinobacteria strains.</title>
        <authorList>
            <person name="Klenk H.-P."/>
        </authorList>
    </citation>
    <scope>NUCLEOTIDE SEQUENCE [LARGE SCALE GENOMIC DNA]</scope>
    <source>
        <strain evidence="6 7">DSM 45913</strain>
    </source>
</reference>
<keyword evidence="3" id="KW-0949">S-adenosyl-L-methionine</keyword>
<dbReference type="Pfam" id="PF08100">
    <property type="entry name" value="Dimerisation"/>
    <property type="match status" value="1"/>
</dbReference>
<evidence type="ECO:0000313" key="7">
    <source>
        <dbReference type="Proteomes" id="UP000583800"/>
    </source>
</evidence>
<dbReference type="SUPFAM" id="SSF46785">
    <property type="entry name" value="Winged helix' DNA-binding domain"/>
    <property type="match status" value="1"/>
</dbReference>
<keyword evidence="1" id="KW-0489">Methyltransferase</keyword>
<proteinExistence type="predicted"/>
<keyword evidence="7" id="KW-1185">Reference proteome</keyword>
<dbReference type="Pfam" id="PF00891">
    <property type="entry name" value="Methyltransf_2"/>
    <property type="match status" value="1"/>
</dbReference>
<dbReference type="InterPro" id="IPR012967">
    <property type="entry name" value="COMT_dimerisation"/>
</dbReference>
<dbReference type="PROSITE" id="PS51683">
    <property type="entry name" value="SAM_OMT_II"/>
    <property type="match status" value="1"/>
</dbReference>
<gene>
    <name evidence="6" type="ORF">FHU36_004330</name>
</gene>
<dbReference type="GO" id="GO:0008171">
    <property type="term" value="F:O-methyltransferase activity"/>
    <property type="evidence" value="ECO:0007669"/>
    <property type="project" value="InterPro"/>
</dbReference>
<evidence type="ECO:0000259" key="5">
    <source>
        <dbReference type="Pfam" id="PF08100"/>
    </source>
</evidence>
<evidence type="ECO:0000259" key="4">
    <source>
        <dbReference type="Pfam" id="PF00891"/>
    </source>
</evidence>
<comment type="caution">
    <text evidence="6">The sequence shown here is derived from an EMBL/GenBank/DDBJ whole genome shotgun (WGS) entry which is preliminary data.</text>
</comment>
<dbReference type="EMBL" id="JACHJB010000002">
    <property type="protein sequence ID" value="MBB6347785.1"/>
    <property type="molecule type" value="Genomic_DNA"/>
</dbReference>
<evidence type="ECO:0000256" key="3">
    <source>
        <dbReference type="ARBA" id="ARBA00022691"/>
    </source>
</evidence>
<dbReference type="InterPro" id="IPR036390">
    <property type="entry name" value="WH_DNA-bd_sf"/>
</dbReference>
<sequence length="338" mass="38251">MLDVTEAPPVEAIAHITRLGDYITPIALRVVCDLGIPDLLADEPRTAEELAERTGTHADSLHRMLRALCGQGLFVEDRQARFALTEASQVLRSDHPYTVRRMFQLIRPELEAWIRFDHAVRTGEDTFAHVHGESYWKRMEHDETFRAQFEAEIWCMTEHELRAVLPAYRWGDVKTLVDLGGGTGQMLAGILRANPGMRAVLFDLPHVAPHALPLLQENGVADRCEIVSGDFFVSVPEGGDLYLLKRVFYDFDDQQAVRILRNVRAAMHEHSRVVTLDGLARSDNRYDVGKLHDLFVLGLGRGRCRTRPEMVRMFAEAGLRLRRVIPTGIFPLVEAEPV</sequence>
<dbReference type="GO" id="GO:0032259">
    <property type="term" value="P:methylation"/>
    <property type="evidence" value="ECO:0007669"/>
    <property type="project" value="UniProtKB-KW"/>
</dbReference>
<dbReference type="InterPro" id="IPR036388">
    <property type="entry name" value="WH-like_DNA-bd_sf"/>
</dbReference>
<organism evidence="6 7">
    <name type="scientific">Nonomuraea muscovyensis</name>
    <dbReference type="NCBI Taxonomy" id="1124761"/>
    <lineage>
        <taxon>Bacteria</taxon>
        <taxon>Bacillati</taxon>
        <taxon>Actinomycetota</taxon>
        <taxon>Actinomycetes</taxon>
        <taxon>Streptosporangiales</taxon>
        <taxon>Streptosporangiaceae</taxon>
        <taxon>Nonomuraea</taxon>
    </lineage>
</organism>
<dbReference type="GO" id="GO:0046983">
    <property type="term" value="F:protein dimerization activity"/>
    <property type="evidence" value="ECO:0007669"/>
    <property type="project" value="InterPro"/>
</dbReference>
<dbReference type="InterPro" id="IPR016461">
    <property type="entry name" value="COMT-like"/>
</dbReference>
<dbReference type="RefSeq" id="WP_185085670.1">
    <property type="nucleotide sequence ID" value="NZ_JACHJB010000002.1"/>
</dbReference>
<evidence type="ECO:0000256" key="2">
    <source>
        <dbReference type="ARBA" id="ARBA00022679"/>
    </source>
</evidence>
<feature type="domain" description="O-methyltransferase dimerisation" evidence="5">
    <location>
        <begin position="22"/>
        <end position="91"/>
    </location>
</feature>
<evidence type="ECO:0008006" key="8">
    <source>
        <dbReference type="Google" id="ProtNLM"/>
    </source>
</evidence>
<dbReference type="PANTHER" id="PTHR43712">
    <property type="entry name" value="PUTATIVE (AFU_ORTHOLOGUE AFUA_4G14580)-RELATED"/>
    <property type="match status" value="1"/>
</dbReference>
<dbReference type="Gene3D" id="1.10.287.1350">
    <property type="match status" value="1"/>
</dbReference>
<dbReference type="Proteomes" id="UP000583800">
    <property type="component" value="Unassembled WGS sequence"/>
</dbReference>
<evidence type="ECO:0000313" key="6">
    <source>
        <dbReference type="EMBL" id="MBB6347785.1"/>
    </source>
</evidence>
<dbReference type="InterPro" id="IPR001077">
    <property type="entry name" value="COMT_C"/>
</dbReference>
<accession>A0A7X0C3C4</accession>
<dbReference type="Gene3D" id="3.40.50.150">
    <property type="entry name" value="Vaccinia Virus protein VP39"/>
    <property type="match status" value="1"/>
</dbReference>
<dbReference type="InterPro" id="IPR029063">
    <property type="entry name" value="SAM-dependent_MTases_sf"/>
</dbReference>
<dbReference type="PANTHER" id="PTHR43712:SF2">
    <property type="entry name" value="O-METHYLTRANSFERASE CICE"/>
    <property type="match status" value="1"/>
</dbReference>
<evidence type="ECO:0000256" key="1">
    <source>
        <dbReference type="ARBA" id="ARBA00022603"/>
    </source>
</evidence>